<dbReference type="RefSeq" id="WP_257767838.1">
    <property type="nucleotide sequence ID" value="NZ_CP102480.1"/>
</dbReference>
<dbReference type="EMBL" id="CP102480">
    <property type="protein sequence ID" value="UUX49282.1"/>
    <property type="molecule type" value="Genomic_DNA"/>
</dbReference>
<dbReference type="AlphaFoldDB" id="A0A9J7AQX2"/>
<proteinExistence type="inferred from homology"/>
<evidence type="ECO:0000256" key="6">
    <source>
        <dbReference type="PIRSR" id="PIRSR000337-1"/>
    </source>
</evidence>
<evidence type="ECO:0000256" key="5">
    <source>
        <dbReference type="ARBA" id="ARBA00033748"/>
    </source>
</evidence>
<dbReference type="InterPro" id="IPR016215">
    <property type="entry name" value="NTA_MOA"/>
</dbReference>
<dbReference type="InterPro" id="IPR051260">
    <property type="entry name" value="Diverse_substr_monoxygenases"/>
</dbReference>
<comment type="similarity">
    <text evidence="5">Belongs to the NtaA/SnaA/DszA monooxygenase family.</text>
</comment>
<dbReference type="EC" id="1.14.-.-" evidence="8"/>
<dbReference type="PANTHER" id="PTHR30011:SF16">
    <property type="entry name" value="C2H2 FINGER DOMAIN TRANSCRIPTION FACTOR (EUROFUNG)-RELATED"/>
    <property type="match status" value="1"/>
</dbReference>
<dbReference type="Gene3D" id="3.20.20.30">
    <property type="entry name" value="Luciferase-like domain"/>
    <property type="match status" value="1"/>
</dbReference>
<keyword evidence="3 8" id="KW-0560">Oxidoreductase</keyword>
<dbReference type="Proteomes" id="UP001060336">
    <property type="component" value="Chromosome"/>
</dbReference>
<dbReference type="InterPro" id="IPR036661">
    <property type="entry name" value="Luciferase-like_sf"/>
</dbReference>
<feature type="binding site" evidence="6">
    <location>
        <position position="97"/>
    </location>
    <ligand>
        <name>FMN</name>
        <dbReference type="ChEBI" id="CHEBI:58210"/>
    </ligand>
</feature>
<evidence type="ECO:0000256" key="2">
    <source>
        <dbReference type="ARBA" id="ARBA00022643"/>
    </source>
</evidence>
<evidence type="ECO:0000313" key="8">
    <source>
        <dbReference type="EMBL" id="UUX49282.1"/>
    </source>
</evidence>
<accession>A0A9J7AQX2</accession>
<dbReference type="GO" id="GO:0016705">
    <property type="term" value="F:oxidoreductase activity, acting on paired donors, with incorporation or reduction of molecular oxygen"/>
    <property type="evidence" value="ECO:0007669"/>
    <property type="project" value="InterPro"/>
</dbReference>
<feature type="binding site" evidence="6">
    <location>
        <position position="149"/>
    </location>
    <ligand>
        <name>FMN</name>
        <dbReference type="ChEBI" id="CHEBI:58210"/>
    </ligand>
</feature>
<organism evidence="8 9">
    <name type="scientific">Nisaea acidiphila</name>
    <dbReference type="NCBI Taxonomy" id="1862145"/>
    <lineage>
        <taxon>Bacteria</taxon>
        <taxon>Pseudomonadati</taxon>
        <taxon>Pseudomonadota</taxon>
        <taxon>Alphaproteobacteria</taxon>
        <taxon>Rhodospirillales</taxon>
        <taxon>Thalassobaculaceae</taxon>
        <taxon>Nisaea</taxon>
    </lineage>
</organism>
<keyword evidence="1 6" id="KW-0285">Flavoprotein</keyword>
<dbReference type="NCBIfam" id="TIGR03860">
    <property type="entry name" value="FMN_nitrolo"/>
    <property type="match status" value="1"/>
</dbReference>
<dbReference type="Pfam" id="PF00296">
    <property type="entry name" value="Bac_luciferase"/>
    <property type="match status" value="1"/>
</dbReference>
<keyword evidence="2 6" id="KW-0288">FMN</keyword>
<keyword evidence="4 8" id="KW-0503">Monooxygenase</keyword>
<evidence type="ECO:0000313" key="9">
    <source>
        <dbReference type="Proteomes" id="UP001060336"/>
    </source>
</evidence>
<sequence>MGVREKLHIGMSLAPTWLGGDAWRRPDSEIEQVYSSGFALDIAKRSEAAKLDFVFRPDSLFLNVGALESGPGFGSLDPTILLAAIARETSHIGLLTTVSTTFFPPYVVARQLQSLNWISGGRAGWNIVTALDGNENFGLSEMPSAKERYERAAEFTEIVRRLWDSYPAEALELDRASGRYTNASMVRPIDHEGRHLKVKGPLNLPAYGEDRIPLVQAGASPEGRDFAASVADAIFASTPDREAAAELRQDLRRRAEGHGRRAEDIRLMPGLSLYLAESREEAVELFNATHARMDVARKFASILEMTGLDLRDWPQQQRITTSDLPPVPEKLRSRTHAELLRRLIRRDEPTVADLLTRPEVIGSAHWQIVGTVDDAVAEIMDWQSAGAIDGFIAVPGGSVASMRLVLDEVVPRLAEAGRFRTDYSGRTFLGHLQA</sequence>
<evidence type="ECO:0000259" key="7">
    <source>
        <dbReference type="Pfam" id="PF00296"/>
    </source>
</evidence>
<feature type="binding site" evidence="6">
    <location>
        <position position="58"/>
    </location>
    <ligand>
        <name>FMN</name>
        <dbReference type="ChEBI" id="CHEBI:58210"/>
    </ligand>
</feature>
<dbReference type="PIRSF" id="PIRSF000337">
    <property type="entry name" value="NTA_MOA"/>
    <property type="match status" value="1"/>
</dbReference>
<name>A0A9J7AQX2_9PROT</name>
<feature type="domain" description="Luciferase-like" evidence="7">
    <location>
        <begin position="38"/>
        <end position="387"/>
    </location>
</feature>
<feature type="binding site" evidence="6">
    <location>
        <position position="220"/>
    </location>
    <ligand>
        <name>FMN</name>
        <dbReference type="ChEBI" id="CHEBI:58210"/>
    </ligand>
</feature>
<gene>
    <name evidence="8" type="ORF">NUH88_18000</name>
</gene>
<dbReference type="GO" id="GO:0004497">
    <property type="term" value="F:monooxygenase activity"/>
    <property type="evidence" value="ECO:0007669"/>
    <property type="project" value="UniProtKB-KW"/>
</dbReference>
<protein>
    <submittedName>
        <fullName evidence="8">NtaA/DmoA family FMN-dependent monooxygenase</fullName>
        <ecNumber evidence="8">1.14.-.-</ecNumber>
    </submittedName>
</protein>
<evidence type="ECO:0000256" key="4">
    <source>
        <dbReference type="ARBA" id="ARBA00023033"/>
    </source>
</evidence>
<dbReference type="KEGG" id="naci:NUH88_18000"/>
<evidence type="ECO:0000256" key="1">
    <source>
        <dbReference type="ARBA" id="ARBA00022630"/>
    </source>
</evidence>
<dbReference type="SUPFAM" id="SSF51679">
    <property type="entry name" value="Bacterial luciferase-like"/>
    <property type="match status" value="1"/>
</dbReference>
<dbReference type="PANTHER" id="PTHR30011">
    <property type="entry name" value="ALKANESULFONATE MONOOXYGENASE-RELATED"/>
    <property type="match status" value="1"/>
</dbReference>
<evidence type="ECO:0000256" key="3">
    <source>
        <dbReference type="ARBA" id="ARBA00023002"/>
    </source>
</evidence>
<keyword evidence="9" id="KW-1185">Reference proteome</keyword>
<dbReference type="InterPro" id="IPR011251">
    <property type="entry name" value="Luciferase-like_dom"/>
</dbReference>
<reference evidence="8" key="1">
    <citation type="submission" date="2022-08" db="EMBL/GenBank/DDBJ databases">
        <title>Nisaea acidiphila sp. nov., isolated from a marine algal debris and emended description of the genus Nisaea Urios et al. 2008.</title>
        <authorList>
            <person name="Kwon K."/>
        </authorList>
    </citation>
    <scope>NUCLEOTIDE SEQUENCE</scope>
    <source>
        <strain evidence="8">MEBiC11861</strain>
    </source>
</reference>